<dbReference type="GO" id="GO:0016798">
    <property type="term" value="F:hydrolase activity, acting on glycosyl bonds"/>
    <property type="evidence" value="ECO:0007669"/>
    <property type="project" value="UniProtKB-KW"/>
</dbReference>
<keyword evidence="6 12" id="KW-0378">Hydrolase</keyword>
<comment type="similarity">
    <text evidence="1">Belongs to the peptidase A1 family.</text>
</comment>
<dbReference type="Pfam" id="PF14543">
    <property type="entry name" value="TAXi_N"/>
    <property type="match status" value="1"/>
</dbReference>
<feature type="active site" evidence="9">
    <location>
        <position position="280"/>
    </location>
</feature>
<dbReference type="AlphaFoldDB" id="A0AAN8UX36"/>
<feature type="chain" id="PRO_5042941570" description="Aspartic proteinase Asp1" evidence="10">
    <location>
        <begin position="17"/>
        <end position="427"/>
    </location>
</feature>
<accession>A0AAN8UX36</accession>
<reference evidence="12 13" key="1">
    <citation type="submission" date="2023-12" db="EMBL/GenBank/DDBJ databases">
        <title>A high-quality genome assembly for Dillenia turbinata (Dilleniales).</title>
        <authorList>
            <person name="Chanderbali A."/>
        </authorList>
    </citation>
    <scope>NUCLEOTIDE SEQUENCE [LARGE SCALE GENOMIC DNA]</scope>
    <source>
        <strain evidence="12">LSX21</strain>
        <tissue evidence="12">Leaf</tissue>
    </source>
</reference>
<keyword evidence="12" id="KW-0119">Carbohydrate metabolism</keyword>
<evidence type="ECO:0000313" key="13">
    <source>
        <dbReference type="Proteomes" id="UP001370490"/>
    </source>
</evidence>
<evidence type="ECO:0000256" key="7">
    <source>
        <dbReference type="ARBA" id="ARBA00068871"/>
    </source>
</evidence>
<evidence type="ECO:0000256" key="6">
    <source>
        <dbReference type="ARBA" id="ARBA00022801"/>
    </source>
</evidence>
<dbReference type="PROSITE" id="PS00141">
    <property type="entry name" value="ASP_PROTEASE"/>
    <property type="match status" value="1"/>
</dbReference>
<dbReference type="PANTHER" id="PTHR13683">
    <property type="entry name" value="ASPARTYL PROTEASES"/>
    <property type="match status" value="1"/>
</dbReference>
<dbReference type="EMBL" id="JBAMMX010000018">
    <property type="protein sequence ID" value="KAK6923480.1"/>
    <property type="molecule type" value="Genomic_DNA"/>
</dbReference>
<evidence type="ECO:0000256" key="9">
    <source>
        <dbReference type="PIRSR" id="PIRSR601461-1"/>
    </source>
</evidence>
<keyword evidence="12" id="KW-0326">Glycosidase</keyword>
<evidence type="ECO:0000256" key="5">
    <source>
        <dbReference type="ARBA" id="ARBA00022750"/>
    </source>
</evidence>
<evidence type="ECO:0000256" key="4">
    <source>
        <dbReference type="ARBA" id="ARBA00022737"/>
    </source>
</evidence>
<feature type="signal peptide" evidence="10">
    <location>
        <begin position="1"/>
        <end position="16"/>
    </location>
</feature>
<dbReference type="FunFam" id="2.40.70.10:FF:000015">
    <property type="entry name" value="Aspartyl protease family protein"/>
    <property type="match status" value="1"/>
</dbReference>
<evidence type="ECO:0000256" key="10">
    <source>
        <dbReference type="SAM" id="SignalP"/>
    </source>
</evidence>
<dbReference type="Gene3D" id="2.40.70.10">
    <property type="entry name" value="Acid Proteases"/>
    <property type="match status" value="2"/>
</dbReference>
<dbReference type="FunFam" id="2.40.70.10:FF:000027">
    <property type="entry name" value="Aspartic proteinase Asp1 isoform A"/>
    <property type="match status" value="1"/>
</dbReference>
<evidence type="ECO:0000256" key="2">
    <source>
        <dbReference type="ARBA" id="ARBA00022670"/>
    </source>
</evidence>
<dbReference type="GO" id="GO:0006508">
    <property type="term" value="P:proteolysis"/>
    <property type="evidence" value="ECO:0007669"/>
    <property type="project" value="UniProtKB-KW"/>
</dbReference>
<gene>
    <name evidence="12" type="ORF">RJ641_011784</name>
</gene>
<keyword evidence="2" id="KW-0645">Protease</keyword>
<dbReference type="GO" id="GO:0045493">
    <property type="term" value="P:xylan catabolic process"/>
    <property type="evidence" value="ECO:0007669"/>
    <property type="project" value="UniProtKB-KW"/>
</dbReference>
<name>A0AAN8UX36_9MAGN</name>
<dbReference type="InterPro" id="IPR001461">
    <property type="entry name" value="Aspartic_peptidase_A1"/>
</dbReference>
<dbReference type="InterPro" id="IPR021109">
    <property type="entry name" value="Peptidase_aspartic_dom_sf"/>
</dbReference>
<evidence type="ECO:0000256" key="1">
    <source>
        <dbReference type="ARBA" id="ARBA00007447"/>
    </source>
</evidence>
<dbReference type="PROSITE" id="PS51767">
    <property type="entry name" value="PEPTIDASE_A1"/>
    <property type="match status" value="1"/>
</dbReference>
<evidence type="ECO:0000256" key="3">
    <source>
        <dbReference type="ARBA" id="ARBA00022729"/>
    </source>
</evidence>
<dbReference type="InterPro" id="IPR033121">
    <property type="entry name" value="PEPTIDASE_A1"/>
</dbReference>
<keyword evidence="12" id="KW-0858">Xylan degradation</keyword>
<feature type="active site" evidence="9">
    <location>
        <position position="85"/>
    </location>
</feature>
<proteinExistence type="inferred from homology"/>
<feature type="domain" description="Peptidase A1" evidence="11">
    <location>
        <begin position="67"/>
        <end position="411"/>
    </location>
</feature>
<keyword evidence="5" id="KW-0064">Aspartyl protease</keyword>
<protein>
    <recommendedName>
        <fullName evidence="7">Aspartic proteinase Asp1</fullName>
    </recommendedName>
    <alternativeName>
        <fullName evidence="8">Nucellin-like protein</fullName>
    </alternativeName>
</protein>
<sequence>MKGLLVVMLVIMGLCAFESLASDRRETRSRKLALPYPPLISPSVVFNQYGNSVVLPVQGNVYPQGFYYVPLNIGQPSKPYFLDLDTGSDLTWLQCDAPCIRCTKAPHPLYRPSKNMVICKDPICASLHPPDYKCENPEQCDYEVEYADGGSSLGVLVKDAFHLNLTNGIPFSPLLAMGCGYDQLPGASYHPLDGVLGLGRGKSSIVTQLYEQGLVRNVFGHCLNGQGGGFLFLGESFIDPSRLVWTPMSRDYNEHYSPGSAELILGGKSTGIKNLLVAFDSGSSYTYLSFQPYQALISWMIRDLIGKPLKEAADDRTLPFCWRGRKPFKTVREVRKYFRPIALSFSDGWRSKTQFEFLPESYLIISAKGNACLGILNGTEVGLQNFNIIGDISMQDKIVVYDNEKEVIGWGPSDCSRIPKFQSYVTL</sequence>
<dbReference type="InterPro" id="IPR032861">
    <property type="entry name" value="TAXi_N"/>
</dbReference>
<dbReference type="InterPro" id="IPR001969">
    <property type="entry name" value="Aspartic_peptidase_AS"/>
</dbReference>
<dbReference type="Proteomes" id="UP001370490">
    <property type="component" value="Unassembled WGS sequence"/>
</dbReference>
<dbReference type="InterPro" id="IPR032799">
    <property type="entry name" value="TAXi_C"/>
</dbReference>
<dbReference type="SUPFAM" id="SSF50630">
    <property type="entry name" value="Acid proteases"/>
    <property type="match status" value="1"/>
</dbReference>
<evidence type="ECO:0000313" key="12">
    <source>
        <dbReference type="EMBL" id="KAK6923480.1"/>
    </source>
</evidence>
<keyword evidence="12" id="KW-0624">Polysaccharide degradation</keyword>
<dbReference type="GO" id="GO:0004190">
    <property type="term" value="F:aspartic-type endopeptidase activity"/>
    <property type="evidence" value="ECO:0007669"/>
    <property type="project" value="UniProtKB-KW"/>
</dbReference>
<comment type="caution">
    <text evidence="12">The sequence shown here is derived from an EMBL/GenBank/DDBJ whole genome shotgun (WGS) entry which is preliminary data.</text>
</comment>
<evidence type="ECO:0000259" key="11">
    <source>
        <dbReference type="PROSITE" id="PS51767"/>
    </source>
</evidence>
<keyword evidence="13" id="KW-1185">Reference proteome</keyword>
<keyword evidence="3 10" id="KW-0732">Signal</keyword>
<dbReference type="PANTHER" id="PTHR13683:SF800">
    <property type="entry name" value="EUKARYOTIC ASPARTYL PROTEASE FAMILY PROTEIN"/>
    <property type="match status" value="1"/>
</dbReference>
<evidence type="ECO:0000256" key="8">
    <source>
        <dbReference type="ARBA" id="ARBA00077656"/>
    </source>
</evidence>
<dbReference type="Pfam" id="PF14541">
    <property type="entry name" value="TAXi_C"/>
    <property type="match status" value="1"/>
</dbReference>
<keyword evidence="4" id="KW-0677">Repeat</keyword>
<organism evidence="12 13">
    <name type="scientific">Dillenia turbinata</name>
    <dbReference type="NCBI Taxonomy" id="194707"/>
    <lineage>
        <taxon>Eukaryota</taxon>
        <taxon>Viridiplantae</taxon>
        <taxon>Streptophyta</taxon>
        <taxon>Embryophyta</taxon>
        <taxon>Tracheophyta</taxon>
        <taxon>Spermatophyta</taxon>
        <taxon>Magnoliopsida</taxon>
        <taxon>eudicotyledons</taxon>
        <taxon>Gunneridae</taxon>
        <taxon>Pentapetalae</taxon>
        <taxon>Dilleniales</taxon>
        <taxon>Dilleniaceae</taxon>
        <taxon>Dillenia</taxon>
    </lineage>
</organism>